<sequence>MIPIMLFYSLVTKSCIHFNLCINKILFLCMLFCRV</sequence>
<name>A0A0A9FK56_ARUDO</name>
<proteinExistence type="predicted"/>
<reference evidence="1" key="1">
    <citation type="submission" date="2014-09" db="EMBL/GenBank/DDBJ databases">
        <authorList>
            <person name="Magalhaes I.L.F."/>
            <person name="Oliveira U."/>
            <person name="Santos F.R."/>
            <person name="Vidigal T.H.D.A."/>
            <person name="Brescovit A.D."/>
            <person name="Santos A.J."/>
        </authorList>
    </citation>
    <scope>NUCLEOTIDE SEQUENCE</scope>
    <source>
        <tissue evidence="1">Shoot tissue taken approximately 20 cm above the soil surface</tissue>
    </source>
</reference>
<reference evidence="1" key="2">
    <citation type="journal article" date="2015" name="Data Brief">
        <title>Shoot transcriptome of the giant reed, Arundo donax.</title>
        <authorList>
            <person name="Barrero R.A."/>
            <person name="Guerrero F.D."/>
            <person name="Moolhuijzen P."/>
            <person name="Goolsby J.A."/>
            <person name="Tidwell J."/>
            <person name="Bellgard S.E."/>
            <person name="Bellgard M.I."/>
        </authorList>
    </citation>
    <scope>NUCLEOTIDE SEQUENCE</scope>
    <source>
        <tissue evidence="1">Shoot tissue taken approximately 20 cm above the soil surface</tissue>
    </source>
</reference>
<organism evidence="1">
    <name type="scientific">Arundo donax</name>
    <name type="common">Giant reed</name>
    <name type="synonym">Donax arundinaceus</name>
    <dbReference type="NCBI Taxonomy" id="35708"/>
    <lineage>
        <taxon>Eukaryota</taxon>
        <taxon>Viridiplantae</taxon>
        <taxon>Streptophyta</taxon>
        <taxon>Embryophyta</taxon>
        <taxon>Tracheophyta</taxon>
        <taxon>Spermatophyta</taxon>
        <taxon>Magnoliopsida</taxon>
        <taxon>Liliopsida</taxon>
        <taxon>Poales</taxon>
        <taxon>Poaceae</taxon>
        <taxon>PACMAD clade</taxon>
        <taxon>Arundinoideae</taxon>
        <taxon>Arundineae</taxon>
        <taxon>Arundo</taxon>
    </lineage>
</organism>
<evidence type="ECO:0000313" key="1">
    <source>
        <dbReference type="EMBL" id="JAE08628.1"/>
    </source>
</evidence>
<dbReference type="EMBL" id="GBRH01189268">
    <property type="protein sequence ID" value="JAE08628.1"/>
    <property type="molecule type" value="Transcribed_RNA"/>
</dbReference>
<accession>A0A0A9FK56</accession>
<dbReference type="AlphaFoldDB" id="A0A0A9FK56"/>
<protein>
    <submittedName>
        <fullName evidence="1">Uncharacterized protein</fullName>
    </submittedName>
</protein>